<dbReference type="SUPFAM" id="SSF57850">
    <property type="entry name" value="RING/U-box"/>
    <property type="match status" value="1"/>
</dbReference>
<dbReference type="PANTHER" id="PTHR13206">
    <property type="entry name" value="UBIQUITIN LIGASE PROTEIN PHF9 FANCONI ANEMIA GROUP L PROTEIN"/>
    <property type="match status" value="1"/>
</dbReference>
<evidence type="ECO:0000313" key="3">
    <source>
        <dbReference type="EMBL" id="RIA97495.1"/>
    </source>
</evidence>
<comment type="caution">
    <text evidence="3">The sequence shown here is derived from an EMBL/GenBank/DDBJ whole genome shotgun (WGS) entry which is preliminary data.</text>
</comment>
<evidence type="ECO:0000256" key="1">
    <source>
        <dbReference type="PROSITE-ProRule" id="PRU00175"/>
    </source>
</evidence>
<dbReference type="InterPro" id="IPR019162">
    <property type="entry name" value="FancL_WD-rpt_cont_dom"/>
</dbReference>
<dbReference type="InterPro" id="IPR043003">
    <property type="entry name" value="FANCL_d3_sf"/>
</dbReference>
<dbReference type="InterPro" id="IPR026850">
    <property type="entry name" value="FANCL_C"/>
</dbReference>
<dbReference type="AlphaFoldDB" id="A0A397TLZ5"/>
<sequence length="363" mass="41665">METQIFPLLTLADVDGLSYKGFITVKGQELPFEIQLENNKTLKNAKLHGSPELKRLLFGHEKALKQRLEQCSSLTEFFVDLKDLLERIMTKEKREPMPDESYYSKLLSELDDIGWDKLESLDPSLKFLTLILNDSSGRKHKISISLSFSYPRTPLTVQFDLPSSATKMPNPAIKFNDVISFYSTEIEKFQEVWSMLDDIDANTWVLEPDNPKRSDMSRRIALGNHCSLFIKLDEVNPKRICDYTLFGAESFIAPLRINLAKNFNNWNPSLTVRQNLEKILEINFPSPEKSLDFNVACGICYAYRLDDAIPDHTCSNAKCGQPFHQACLHEWLRAIPSTTQTFNRLKGDCPYCNDTIMFIITDK</sequence>
<dbReference type="InterPro" id="IPR044037">
    <property type="entry name" value="FANCL_d3"/>
</dbReference>
<dbReference type="InterPro" id="IPR026848">
    <property type="entry name" value="Fancl"/>
</dbReference>
<dbReference type="SMART" id="SM01197">
    <property type="entry name" value="FANCL_C"/>
    <property type="match status" value="1"/>
</dbReference>
<dbReference type="Pfam" id="PF18891">
    <property type="entry name" value="FANCL_d3"/>
    <property type="match status" value="1"/>
</dbReference>
<dbReference type="Pfam" id="PF18890">
    <property type="entry name" value="FANCL_d2"/>
    <property type="match status" value="1"/>
</dbReference>
<dbReference type="Gene3D" id="3.10.110.20">
    <property type="entry name" value="RWD domain-like"/>
    <property type="match status" value="1"/>
</dbReference>
<dbReference type="EMBL" id="QKYT01000029">
    <property type="protein sequence ID" value="RIA97495.1"/>
    <property type="molecule type" value="Genomic_DNA"/>
</dbReference>
<dbReference type="Pfam" id="PF09765">
    <property type="entry name" value="FANCL_d1"/>
    <property type="match status" value="1"/>
</dbReference>
<name>A0A397TLZ5_9GLOM</name>
<dbReference type="CDD" id="cd16490">
    <property type="entry name" value="RING-CH-C4HC3_FANCL"/>
    <property type="match status" value="1"/>
</dbReference>
<keyword evidence="1" id="KW-0479">Metal-binding</keyword>
<feature type="non-terminal residue" evidence="3">
    <location>
        <position position="1"/>
    </location>
</feature>
<dbReference type="CDD" id="cd23786">
    <property type="entry name" value="ELF_FANCL"/>
    <property type="match status" value="1"/>
</dbReference>
<proteinExistence type="predicted"/>
<dbReference type="GO" id="GO:0006513">
    <property type="term" value="P:protein monoubiquitination"/>
    <property type="evidence" value="ECO:0007669"/>
    <property type="project" value="TreeGrafter"/>
</dbReference>
<dbReference type="Proteomes" id="UP000265703">
    <property type="component" value="Unassembled WGS sequence"/>
</dbReference>
<dbReference type="Gene3D" id="3.30.40.10">
    <property type="entry name" value="Zinc/RING finger domain, C3HC4 (zinc finger)"/>
    <property type="match status" value="1"/>
</dbReference>
<dbReference type="Gene3D" id="3.10.110.10">
    <property type="entry name" value="Ubiquitin Conjugating Enzyme"/>
    <property type="match status" value="1"/>
</dbReference>
<dbReference type="CDD" id="cd23831">
    <property type="entry name" value="DRWD-N_FANCL"/>
    <property type="match status" value="1"/>
</dbReference>
<dbReference type="InterPro" id="IPR001841">
    <property type="entry name" value="Znf_RING"/>
</dbReference>
<dbReference type="GO" id="GO:0008270">
    <property type="term" value="F:zinc ion binding"/>
    <property type="evidence" value="ECO:0007669"/>
    <property type="project" value="UniProtKB-KW"/>
</dbReference>
<accession>A0A397TLZ5</accession>
<organism evidence="3 4">
    <name type="scientific">Glomus cerebriforme</name>
    <dbReference type="NCBI Taxonomy" id="658196"/>
    <lineage>
        <taxon>Eukaryota</taxon>
        <taxon>Fungi</taxon>
        <taxon>Fungi incertae sedis</taxon>
        <taxon>Mucoromycota</taxon>
        <taxon>Glomeromycotina</taxon>
        <taxon>Glomeromycetes</taxon>
        <taxon>Glomerales</taxon>
        <taxon>Glomeraceae</taxon>
        <taxon>Glomus</taxon>
    </lineage>
</organism>
<dbReference type="GO" id="GO:0061630">
    <property type="term" value="F:ubiquitin protein ligase activity"/>
    <property type="evidence" value="ECO:0007669"/>
    <property type="project" value="TreeGrafter"/>
</dbReference>
<dbReference type="InterPro" id="IPR043898">
    <property type="entry name" value="FANCL_d2"/>
</dbReference>
<feature type="domain" description="RING-type" evidence="2">
    <location>
        <begin position="297"/>
        <end position="353"/>
    </location>
</feature>
<keyword evidence="4" id="KW-1185">Reference proteome</keyword>
<reference evidence="3 4" key="1">
    <citation type="submission" date="2018-06" db="EMBL/GenBank/DDBJ databases">
        <title>Comparative genomics reveals the genomic features of Rhizophagus irregularis, R. cerebriforme, R. diaphanum and Gigaspora rosea, and their symbiotic lifestyle signature.</title>
        <authorList>
            <person name="Morin E."/>
            <person name="San Clemente H."/>
            <person name="Chen E.C.H."/>
            <person name="De La Providencia I."/>
            <person name="Hainaut M."/>
            <person name="Kuo A."/>
            <person name="Kohler A."/>
            <person name="Murat C."/>
            <person name="Tang N."/>
            <person name="Roy S."/>
            <person name="Loubradou J."/>
            <person name="Henrissat B."/>
            <person name="Grigoriev I.V."/>
            <person name="Corradi N."/>
            <person name="Roux C."/>
            <person name="Martin F.M."/>
        </authorList>
    </citation>
    <scope>NUCLEOTIDE SEQUENCE [LARGE SCALE GENOMIC DNA]</scope>
    <source>
        <strain evidence="3 4">DAOM 227022</strain>
    </source>
</reference>
<keyword evidence="1" id="KW-0863">Zinc-finger</keyword>
<dbReference type="GO" id="GO:0036297">
    <property type="term" value="P:interstrand cross-link repair"/>
    <property type="evidence" value="ECO:0007669"/>
    <property type="project" value="InterPro"/>
</dbReference>
<evidence type="ECO:0000313" key="4">
    <source>
        <dbReference type="Proteomes" id="UP000265703"/>
    </source>
</evidence>
<gene>
    <name evidence="3" type="ORF">C1645_752358</name>
</gene>
<dbReference type="Pfam" id="PF11793">
    <property type="entry name" value="FANCL_C"/>
    <property type="match status" value="1"/>
</dbReference>
<dbReference type="PROSITE" id="PS50089">
    <property type="entry name" value="ZF_RING_2"/>
    <property type="match status" value="1"/>
</dbReference>
<dbReference type="InterPro" id="IPR016135">
    <property type="entry name" value="UBQ-conjugating_enzyme/RWD"/>
</dbReference>
<dbReference type="STRING" id="658196.A0A397TLZ5"/>
<dbReference type="OrthoDB" id="10263265at2759"/>
<protein>
    <submittedName>
        <fullName evidence="3">Fanconi anemia, complementation group L</fullName>
    </submittedName>
</protein>
<evidence type="ECO:0000259" key="2">
    <source>
        <dbReference type="PROSITE" id="PS50089"/>
    </source>
</evidence>
<dbReference type="InterPro" id="IPR013083">
    <property type="entry name" value="Znf_RING/FYVE/PHD"/>
</dbReference>
<dbReference type="PANTHER" id="PTHR13206:SF0">
    <property type="entry name" value="E3 UBIQUITIN-PROTEIN LIGASE FANCL"/>
    <property type="match status" value="1"/>
</dbReference>
<dbReference type="CDD" id="cd23832">
    <property type="entry name" value="DRWD-C_FANCL"/>
    <property type="match status" value="1"/>
</dbReference>
<dbReference type="GO" id="GO:0043240">
    <property type="term" value="C:Fanconi anaemia nuclear complex"/>
    <property type="evidence" value="ECO:0007669"/>
    <property type="project" value="InterPro"/>
</dbReference>
<keyword evidence="1" id="KW-0862">Zinc</keyword>